<proteinExistence type="predicted"/>
<keyword evidence="2" id="KW-1185">Reference proteome</keyword>
<dbReference type="Proteomes" id="UP000017119">
    <property type="component" value="Chromosome"/>
</dbReference>
<evidence type="ECO:0000313" key="1">
    <source>
        <dbReference type="EMBL" id="AGX88975.1"/>
    </source>
</evidence>
<name>U5NCD4_9MOLU</name>
<gene>
    <name evidence="1" type="ORF">PRV_01055</name>
</gene>
<dbReference type="PATRIC" id="fig|1403316.3.peg.185"/>
<dbReference type="AlphaFoldDB" id="U5NCD4"/>
<sequence length="502" mass="58260">MLNLISKKILFSTVGSGSILGISLGNYFELFPLNLFNEEIKRIDYAGGGANLKSFALPQKASISRIKYPKNNWTSLSPYYFGVWSFQSEGSTKPIYMVDKDGWAKEIEAKVYGQKRRNLNDGIFIDRNNTWFGFRSIPFSKHTRDLLNEKNKKLLESWADLSEKFLFLDYSELNKLSQWFQNLPERDKCEMAEILLEDCAKFKSIIGYSSWSSIGSNLKINFEKLNEIAHKEWKDKLPKFSDIIGRKGIIYIGKLSGYENKFGKILDIWLEEEIKKELNKAPDKEKSKKNGVNLARKILTNNLFGEGCEKYKESSGDKLVYGECFTKSPMNFDIISNISGEKYFFPRVIDVVKAGKWWDKPVYAPSSFIPVNDSEQKREREPNQWKYFPEGINWHAQEGFKNNAGYRGVINIGCDHVQATDKSWSFAQLFTSTPLERHGCWEFYNIFFGDAKSQDISDKRWCLFEIPEAKSFVKETNILGPFYFSNWNKGNRFWTRCDLYGI</sequence>
<dbReference type="HOGENOM" id="CLU_053830_0_0_14"/>
<reference evidence="1 2" key="1">
    <citation type="journal article" date="2013" name="Genome Announc.">
        <title>Genome Sequence of Mycoplasma parvum (Formerly Eperythrozoon parvum), a Diminutive Hemoplasma of the Pig.</title>
        <authorList>
            <person name="do Nascimento N.C."/>
            <person name="Dos Santos A.P."/>
            <person name="Chu Y."/>
            <person name="Guimaraes A.M."/>
            <person name="Pagliaro A."/>
            <person name="Messick J.B."/>
        </authorList>
    </citation>
    <scope>NUCLEOTIDE SEQUENCE [LARGE SCALE GENOMIC DNA]</scope>
    <source>
        <strain evidence="1 2">Indiana</strain>
    </source>
</reference>
<evidence type="ECO:0000313" key="2">
    <source>
        <dbReference type="Proteomes" id="UP000017119"/>
    </source>
</evidence>
<dbReference type="STRING" id="1403316.PRV_01055"/>
<dbReference type="KEGG" id="mpv:PRV_01055"/>
<accession>U5NCD4</accession>
<organism evidence="1 2">
    <name type="scientific">Mycoplasma parvum str. Indiana</name>
    <dbReference type="NCBI Taxonomy" id="1403316"/>
    <lineage>
        <taxon>Bacteria</taxon>
        <taxon>Bacillati</taxon>
        <taxon>Mycoplasmatota</taxon>
        <taxon>Mollicutes</taxon>
        <taxon>Mycoplasmataceae</taxon>
        <taxon>Mycoplasma</taxon>
    </lineage>
</organism>
<dbReference type="RefSeq" id="WP_022769325.1">
    <property type="nucleotide sequence ID" value="NC_022575.1"/>
</dbReference>
<protein>
    <submittedName>
        <fullName evidence="1">Uncharacterized protein</fullName>
    </submittedName>
</protein>
<dbReference type="EMBL" id="CP006771">
    <property type="protein sequence ID" value="AGX88975.1"/>
    <property type="molecule type" value="Genomic_DNA"/>
</dbReference>